<dbReference type="PANTHER" id="PTHR30217">
    <property type="entry name" value="PEPTIDASE U32 FAMILY"/>
    <property type="match status" value="1"/>
</dbReference>
<dbReference type="GO" id="GO:0051539">
    <property type="term" value="F:4 iron, 4 sulfur cluster binding"/>
    <property type="evidence" value="ECO:0007669"/>
    <property type="project" value="UniProtKB-UniRule"/>
</dbReference>
<feature type="binding site" evidence="1">
    <location>
        <position position="187"/>
    </location>
    <ligand>
        <name>[4Fe-4S] cluster</name>
        <dbReference type="ChEBI" id="CHEBI:49883"/>
    </ligand>
</feature>
<keyword evidence="1" id="KW-0479">Metal-binding</keyword>
<keyword evidence="1" id="KW-0004">4Fe-4S</keyword>
<keyword evidence="1" id="KW-0408">Iron</keyword>
<keyword evidence="1" id="KW-0831">Ubiquinone biosynthesis</keyword>
<evidence type="ECO:0000313" key="3">
    <source>
        <dbReference type="Proteomes" id="UP000003973"/>
    </source>
</evidence>
<evidence type="ECO:0000256" key="1">
    <source>
        <dbReference type="HAMAP-Rule" id="MF_02233"/>
    </source>
</evidence>
<dbReference type="HAMAP" id="MF_02233">
    <property type="entry name" value="UbiV"/>
    <property type="match status" value="1"/>
</dbReference>
<comment type="subunit">
    <text evidence="1">Forms a heterodimer with UbiU.</text>
</comment>
<dbReference type="eggNOG" id="COG0826">
    <property type="taxonomic scope" value="Bacteria"/>
</dbReference>
<comment type="function">
    <text evidence="1">Required for O(2)-independent ubiquinone (coenzyme Q) biosynthesis. Together with UbiU, is essential for the C6-hydroxylation reaction in the oxygen-independent ubiquinone biosynthesis pathway.</text>
</comment>
<reference evidence="2" key="1">
    <citation type="submission" date="2011-10" db="EMBL/GenBank/DDBJ databases">
        <title>The Genome Sequence of Oxalobacter formigenes HOxBLS.</title>
        <authorList>
            <consortium name="The Broad Institute Genome Sequencing Platform"/>
            <person name="Earl A."/>
            <person name="Ward D."/>
            <person name="Feldgarden M."/>
            <person name="Gevers D."/>
            <person name="Allison M.J."/>
            <person name="Humphrey S."/>
            <person name="Young S.K."/>
            <person name="Zeng Q."/>
            <person name="Gargeya S."/>
            <person name="Fitzgerald M."/>
            <person name="Haas B."/>
            <person name="Abouelleil A."/>
            <person name="Alvarado L."/>
            <person name="Arachchi H.M."/>
            <person name="Berlin A."/>
            <person name="Brown A."/>
            <person name="Chapman S.B."/>
            <person name="Chen Z."/>
            <person name="Dunbar C."/>
            <person name="Freedman E."/>
            <person name="Gearin G."/>
            <person name="Goldberg J."/>
            <person name="Griggs A."/>
            <person name="Gujja S."/>
            <person name="Heiman D."/>
            <person name="Howarth C."/>
            <person name="Larson L."/>
            <person name="Lui A."/>
            <person name="MacDonald P.J.P."/>
            <person name="Montmayeur A."/>
            <person name="Murphy C."/>
            <person name="Neiman D."/>
            <person name="Pearson M."/>
            <person name="Priest M."/>
            <person name="Roberts A."/>
            <person name="Saif S."/>
            <person name="Shea T."/>
            <person name="Shenoy N."/>
            <person name="Sisk P."/>
            <person name="Stolte C."/>
            <person name="Sykes S."/>
            <person name="Wortman J."/>
            <person name="Nusbaum C."/>
            <person name="Birren B."/>
        </authorList>
    </citation>
    <scope>NUCLEOTIDE SEQUENCE [LARGE SCALE GENOMIC DNA]</scope>
    <source>
        <strain evidence="2">HOxBLS</strain>
    </source>
</reference>
<dbReference type="Proteomes" id="UP000003973">
    <property type="component" value="Unassembled WGS sequence"/>
</dbReference>
<dbReference type="GO" id="GO:0006744">
    <property type="term" value="P:ubiquinone biosynthetic process"/>
    <property type="evidence" value="ECO:0007669"/>
    <property type="project" value="UniProtKB-UniRule"/>
</dbReference>
<name>C3X217_9BURK</name>
<feature type="binding site" evidence="1">
    <location>
        <position position="191"/>
    </location>
    <ligand>
        <name>[4Fe-4S] cluster</name>
        <dbReference type="ChEBI" id="CHEBI:49883"/>
    </ligand>
</feature>
<evidence type="ECO:0000313" key="2">
    <source>
        <dbReference type="EMBL" id="EEO27253.1"/>
    </source>
</evidence>
<feature type="binding site" evidence="1">
    <location>
        <position position="174"/>
    </location>
    <ligand>
        <name>[4Fe-4S] cluster</name>
        <dbReference type="ChEBI" id="CHEBI:49883"/>
    </ligand>
</feature>
<dbReference type="EMBL" id="ACDP02000028">
    <property type="protein sequence ID" value="EEO27253.1"/>
    <property type="molecule type" value="Genomic_DNA"/>
</dbReference>
<gene>
    <name evidence="1" type="primary">ubiV</name>
    <name evidence="2" type="ORF">OFAG_00406</name>
</gene>
<comment type="pathway">
    <text evidence="1">Cofactor biosynthesis; ubiquinone biosynthesis.</text>
</comment>
<organism evidence="2 3">
    <name type="scientific">Oxalobacter paraformigenes</name>
    <dbReference type="NCBI Taxonomy" id="556268"/>
    <lineage>
        <taxon>Bacteria</taxon>
        <taxon>Pseudomonadati</taxon>
        <taxon>Pseudomonadota</taxon>
        <taxon>Betaproteobacteria</taxon>
        <taxon>Burkholderiales</taxon>
        <taxon>Oxalobacteraceae</taxon>
        <taxon>Oxalobacter</taxon>
    </lineage>
</organism>
<comment type="cofactor">
    <cofactor evidence="1">
        <name>[4Fe-4S] cluster</name>
        <dbReference type="ChEBI" id="CHEBI:49883"/>
    </cofactor>
</comment>
<dbReference type="InterPro" id="IPR001539">
    <property type="entry name" value="Peptidase_U32"/>
</dbReference>
<comment type="caution">
    <text evidence="2">The sequence shown here is derived from an EMBL/GenBank/DDBJ whole genome shotgun (WGS) entry which is preliminary data.</text>
</comment>
<dbReference type="RefSeq" id="WP_005876169.1">
    <property type="nucleotide sequence ID" value="NZ_CABMNL010000001.1"/>
</dbReference>
<dbReference type="AlphaFoldDB" id="C3X217"/>
<keyword evidence="3" id="KW-1185">Reference proteome</keyword>
<dbReference type="UniPathway" id="UPA00232"/>
<dbReference type="InterPro" id="IPR043693">
    <property type="entry name" value="UbiV"/>
</dbReference>
<comment type="similarity">
    <text evidence="1">Belongs to the peptidase U32 family. UbiV subfamily.</text>
</comment>
<dbReference type="NCBIfam" id="NF011991">
    <property type="entry name" value="PRK15447.1"/>
    <property type="match status" value="1"/>
</dbReference>
<accession>C3X217</accession>
<sequence length="294" mass="33334">MKLALGPVQYYWPKDKIVRFYGEVADMPVEIVYLGETVCARRHEMREEDWLSIAASLSGAGKEVVLSTQVLLESGAHLQGMHGIAENGRYRVEANDMGAVSVLENRFSFVAGAHLNLYNPASLRFMADLGAVRWVMPLEMSRDDLELMQKSLPETLQTEVFVYGRLPLAFSARCFTARYHNLQKDACHFRCLDYPDGLKVRTREEQSFLVFNGIQTQSAKVYNLITELPLMQTLQIDVLRISPQSEHTGDIVRLFRNVLDGKLSGADGLREMESLMPDNPCNGYWHGKSGMEWH</sequence>
<dbReference type="GO" id="GO:0046872">
    <property type="term" value="F:metal ion binding"/>
    <property type="evidence" value="ECO:0007669"/>
    <property type="project" value="UniProtKB-KW"/>
</dbReference>
<dbReference type="HOGENOM" id="CLU_056172_0_0_4"/>
<dbReference type="PANTHER" id="PTHR30217:SF11">
    <property type="entry name" value="UBIQUINONE BIOSYNTHESIS PROTEIN UBIV"/>
    <property type="match status" value="1"/>
</dbReference>
<feature type="binding site" evidence="1">
    <location>
        <position position="39"/>
    </location>
    <ligand>
        <name>[4Fe-4S] cluster</name>
        <dbReference type="ChEBI" id="CHEBI:49883"/>
    </ligand>
</feature>
<dbReference type="InterPro" id="IPR051454">
    <property type="entry name" value="RNA/ubiquinone_mod_enzymes"/>
</dbReference>
<protein>
    <recommendedName>
        <fullName evidence="1">Ubiquinone biosynthesis protein UbiV</fullName>
    </recommendedName>
</protein>
<dbReference type="Pfam" id="PF01136">
    <property type="entry name" value="Peptidase_U32"/>
    <property type="match status" value="1"/>
</dbReference>
<proteinExistence type="inferred from homology"/>
<keyword evidence="1" id="KW-0411">Iron-sulfur</keyword>